<keyword evidence="2" id="KW-1133">Transmembrane helix</keyword>
<evidence type="ECO:0000256" key="2">
    <source>
        <dbReference type="SAM" id="Phobius"/>
    </source>
</evidence>
<feature type="transmembrane region" description="Helical" evidence="2">
    <location>
        <begin position="318"/>
        <end position="335"/>
    </location>
</feature>
<feature type="transmembrane region" description="Helical" evidence="2">
    <location>
        <begin position="289"/>
        <end position="312"/>
    </location>
</feature>
<evidence type="ECO:0000256" key="1">
    <source>
        <dbReference type="SAM" id="MobiDB-lite"/>
    </source>
</evidence>
<feature type="signal peptide" evidence="3">
    <location>
        <begin position="1"/>
        <end position="45"/>
    </location>
</feature>
<evidence type="ECO:0000313" key="5">
    <source>
        <dbReference type="Proteomes" id="UP000266841"/>
    </source>
</evidence>
<proteinExistence type="predicted"/>
<dbReference type="Proteomes" id="UP000266841">
    <property type="component" value="Unassembled WGS sequence"/>
</dbReference>
<feature type="transmembrane region" description="Helical" evidence="2">
    <location>
        <begin position="251"/>
        <end position="268"/>
    </location>
</feature>
<gene>
    <name evidence="4" type="ORF">THAOC_35589</name>
</gene>
<keyword evidence="5" id="KW-1185">Reference proteome</keyword>
<dbReference type="OMA" id="EGWNKAD"/>
<reference evidence="4 5" key="1">
    <citation type="journal article" date="2012" name="Genome Biol.">
        <title>Genome and low-iron response of an oceanic diatom adapted to chronic iron limitation.</title>
        <authorList>
            <person name="Lommer M."/>
            <person name="Specht M."/>
            <person name="Roy A.S."/>
            <person name="Kraemer L."/>
            <person name="Andreson R."/>
            <person name="Gutowska M.A."/>
            <person name="Wolf J."/>
            <person name="Bergner S.V."/>
            <person name="Schilhabel M.B."/>
            <person name="Klostermeier U.C."/>
            <person name="Beiko R.G."/>
            <person name="Rosenstiel P."/>
            <person name="Hippler M."/>
            <person name="Laroche J."/>
        </authorList>
    </citation>
    <scope>NUCLEOTIDE SEQUENCE [LARGE SCALE GENOMIC DNA]</scope>
    <source>
        <strain evidence="4 5">CCMP1005</strain>
    </source>
</reference>
<name>K0RGU7_THAOC</name>
<keyword evidence="2" id="KW-0472">Membrane</keyword>
<accession>K0RGU7</accession>
<dbReference type="eggNOG" id="ENOG502RWX8">
    <property type="taxonomic scope" value="Eukaryota"/>
</dbReference>
<feature type="region of interest" description="Disordered" evidence="1">
    <location>
        <begin position="353"/>
        <end position="385"/>
    </location>
</feature>
<feature type="chain" id="PRO_5030172991" evidence="3">
    <location>
        <begin position="46"/>
        <end position="385"/>
    </location>
</feature>
<dbReference type="EMBL" id="AGNL01048247">
    <property type="protein sequence ID" value="EJK45777.1"/>
    <property type="molecule type" value="Genomic_DNA"/>
</dbReference>
<sequence>MLNNTETMQRSRRRRTERDRTATATIPLLLLLLLSLSGTTNVADAADDDIEYWTDYAIYPKACVNYNDMDQILYAMHEKSSNHCTDNPVGTFVTPVPTFVDAYIDQLADNAADAGEEYEYPDLMNYLDCTYKNIAGGDYYIQLGCSDGDTSSLAVNIYTDAQCTESSDDLYGGDDANVEIDFALKYQCTPCVTWGDKNDDQIDDQYYQNKQTNAPLCGAMWDYRQECSGKCLMLAKATSSDKEGWNKADKILLSILGLFGFGMFLAIMKKRQSMSKKNELLEQAAISAAGLSPTHILGMFALLLLVITMFALLNLKKITWTLLLFIIVALFSYLMKLTIDGSVKETIIGPDGKIVESEDSDDEDDVDGSATSRGDYANPELPAMT</sequence>
<evidence type="ECO:0000313" key="4">
    <source>
        <dbReference type="EMBL" id="EJK45777.1"/>
    </source>
</evidence>
<dbReference type="OrthoDB" id="38369at2759"/>
<protein>
    <submittedName>
        <fullName evidence="4">Uncharacterized protein</fullName>
    </submittedName>
</protein>
<organism evidence="4 5">
    <name type="scientific">Thalassiosira oceanica</name>
    <name type="common">Marine diatom</name>
    <dbReference type="NCBI Taxonomy" id="159749"/>
    <lineage>
        <taxon>Eukaryota</taxon>
        <taxon>Sar</taxon>
        <taxon>Stramenopiles</taxon>
        <taxon>Ochrophyta</taxon>
        <taxon>Bacillariophyta</taxon>
        <taxon>Coscinodiscophyceae</taxon>
        <taxon>Thalassiosirophycidae</taxon>
        <taxon>Thalassiosirales</taxon>
        <taxon>Thalassiosiraceae</taxon>
        <taxon>Thalassiosira</taxon>
    </lineage>
</organism>
<keyword evidence="3" id="KW-0732">Signal</keyword>
<feature type="compositionally biased region" description="Acidic residues" evidence="1">
    <location>
        <begin position="357"/>
        <end position="367"/>
    </location>
</feature>
<dbReference type="AlphaFoldDB" id="K0RGU7"/>
<comment type="caution">
    <text evidence="4">The sequence shown here is derived from an EMBL/GenBank/DDBJ whole genome shotgun (WGS) entry which is preliminary data.</text>
</comment>
<evidence type="ECO:0000256" key="3">
    <source>
        <dbReference type="SAM" id="SignalP"/>
    </source>
</evidence>
<keyword evidence="2" id="KW-0812">Transmembrane</keyword>